<keyword evidence="2" id="KW-0238">DNA-binding</keyword>
<evidence type="ECO:0000259" key="6">
    <source>
        <dbReference type="PROSITE" id="PS51063"/>
    </source>
</evidence>
<dbReference type="PROSITE" id="PS51063">
    <property type="entry name" value="HTH_CRP_2"/>
    <property type="match status" value="1"/>
</dbReference>
<dbReference type="InterPro" id="IPR018490">
    <property type="entry name" value="cNMP-bd_dom_sf"/>
</dbReference>
<keyword evidence="8" id="KW-1185">Reference proteome</keyword>
<sequence>MSCTSCYLSSCVRRVPVFKGLADAEVALIEGITQSKHYGKGSLVCVEGEQSDALFVLHTGMIKLTQSSRDGKEHILRFLFPGDYCGQFSMLKNTESYVNAEMLEEGTVCCLRREQFLPILAGNATLAYNFLLSMSEQLQYAEDWAGAMHMLEVEQRLAKILLYFYSKDGAVLSNETHPRKILLPASKKEIAAMIGTTAETLSRKLNLFTKWKWIAVSKRVIDILDLNALIEMSEIGTSRKM</sequence>
<dbReference type="SUPFAM" id="SSF46785">
    <property type="entry name" value="Winged helix' DNA-binding domain"/>
    <property type="match status" value="1"/>
</dbReference>
<evidence type="ECO:0000256" key="2">
    <source>
        <dbReference type="ARBA" id="ARBA00023125"/>
    </source>
</evidence>
<dbReference type="CDD" id="cd00038">
    <property type="entry name" value="CAP_ED"/>
    <property type="match status" value="1"/>
</dbReference>
<dbReference type="AlphaFoldDB" id="A0A850EEJ9"/>
<organism evidence="7 8">
    <name type="scientific">Paenibacillus agri</name>
    <dbReference type="NCBI Taxonomy" id="2744309"/>
    <lineage>
        <taxon>Bacteria</taxon>
        <taxon>Bacillati</taxon>
        <taxon>Bacillota</taxon>
        <taxon>Bacilli</taxon>
        <taxon>Bacillales</taxon>
        <taxon>Paenibacillaceae</taxon>
        <taxon>Paenibacillus</taxon>
    </lineage>
</organism>
<dbReference type="Pfam" id="PF13545">
    <property type="entry name" value="HTH_Crp_2"/>
    <property type="match status" value="1"/>
</dbReference>
<dbReference type="InterPro" id="IPR036390">
    <property type="entry name" value="WH_DNA-bd_sf"/>
</dbReference>
<dbReference type="SMART" id="SM00100">
    <property type="entry name" value="cNMP"/>
    <property type="match status" value="1"/>
</dbReference>
<dbReference type="InterPro" id="IPR036388">
    <property type="entry name" value="WH-like_DNA-bd_sf"/>
</dbReference>
<accession>A0A850EEJ9</accession>
<dbReference type="Pfam" id="PF00027">
    <property type="entry name" value="cNMP_binding"/>
    <property type="match status" value="1"/>
</dbReference>
<dbReference type="PANTHER" id="PTHR24567">
    <property type="entry name" value="CRP FAMILY TRANSCRIPTIONAL REGULATORY PROTEIN"/>
    <property type="match status" value="1"/>
</dbReference>
<evidence type="ECO:0000259" key="5">
    <source>
        <dbReference type="PROSITE" id="PS50042"/>
    </source>
</evidence>
<gene>
    <name evidence="7" type="ORF">HPT30_04955</name>
</gene>
<dbReference type="InterPro" id="IPR012318">
    <property type="entry name" value="HTH_CRP"/>
</dbReference>
<dbReference type="Proteomes" id="UP000564806">
    <property type="component" value="Unassembled WGS sequence"/>
</dbReference>
<dbReference type="SUPFAM" id="SSF51206">
    <property type="entry name" value="cAMP-binding domain-like"/>
    <property type="match status" value="1"/>
</dbReference>
<comment type="caution">
    <text evidence="7">The sequence shown here is derived from an EMBL/GenBank/DDBJ whole genome shotgun (WGS) entry which is preliminary data.</text>
</comment>
<dbReference type="InterPro" id="IPR014710">
    <property type="entry name" value="RmlC-like_jellyroll"/>
</dbReference>
<dbReference type="EMBL" id="JABWCS010000191">
    <property type="protein sequence ID" value="NUU59703.1"/>
    <property type="molecule type" value="Genomic_DNA"/>
</dbReference>
<protein>
    <submittedName>
        <fullName evidence="7">Crp/Fnr family transcriptional regulator</fullName>
    </submittedName>
</protein>
<evidence type="ECO:0000256" key="4">
    <source>
        <dbReference type="ARBA" id="ARBA00023163"/>
    </source>
</evidence>
<dbReference type="GO" id="GO:0005829">
    <property type="term" value="C:cytosol"/>
    <property type="evidence" value="ECO:0007669"/>
    <property type="project" value="TreeGrafter"/>
</dbReference>
<dbReference type="InterPro" id="IPR000595">
    <property type="entry name" value="cNMP-bd_dom"/>
</dbReference>
<dbReference type="InterPro" id="IPR050397">
    <property type="entry name" value="Env_Response_Regulators"/>
</dbReference>
<keyword evidence="4" id="KW-0804">Transcription</keyword>
<dbReference type="RefSeq" id="WP_175370346.1">
    <property type="nucleotide sequence ID" value="NZ_JABWCS010000191.1"/>
</dbReference>
<feature type="domain" description="Cyclic nucleotide-binding" evidence="5">
    <location>
        <begin position="17"/>
        <end position="137"/>
    </location>
</feature>
<dbReference type="GO" id="GO:0003677">
    <property type="term" value="F:DNA binding"/>
    <property type="evidence" value="ECO:0007669"/>
    <property type="project" value="UniProtKB-KW"/>
</dbReference>
<dbReference type="GO" id="GO:0003700">
    <property type="term" value="F:DNA-binding transcription factor activity"/>
    <property type="evidence" value="ECO:0007669"/>
    <property type="project" value="TreeGrafter"/>
</dbReference>
<dbReference type="Gene3D" id="2.60.120.10">
    <property type="entry name" value="Jelly Rolls"/>
    <property type="match status" value="1"/>
</dbReference>
<evidence type="ECO:0000313" key="8">
    <source>
        <dbReference type="Proteomes" id="UP000564806"/>
    </source>
</evidence>
<evidence type="ECO:0000256" key="3">
    <source>
        <dbReference type="ARBA" id="ARBA00023159"/>
    </source>
</evidence>
<evidence type="ECO:0000256" key="1">
    <source>
        <dbReference type="ARBA" id="ARBA00023015"/>
    </source>
</evidence>
<dbReference type="SMART" id="SM00419">
    <property type="entry name" value="HTH_CRP"/>
    <property type="match status" value="1"/>
</dbReference>
<feature type="domain" description="HTH crp-type" evidence="6">
    <location>
        <begin position="151"/>
        <end position="227"/>
    </location>
</feature>
<dbReference type="PANTHER" id="PTHR24567:SF28">
    <property type="entry name" value="LISTERIOLYSIN REGULATORY PROTEIN"/>
    <property type="match status" value="1"/>
</dbReference>
<evidence type="ECO:0000313" key="7">
    <source>
        <dbReference type="EMBL" id="NUU59703.1"/>
    </source>
</evidence>
<proteinExistence type="predicted"/>
<keyword evidence="1" id="KW-0805">Transcription regulation</keyword>
<reference evidence="7" key="1">
    <citation type="submission" date="2020-06" db="EMBL/GenBank/DDBJ databases">
        <title>Paenibacillus sp. nov., isolated from soil.</title>
        <authorList>
            <person name="Seo Y.L."/>
        </authorList>
    </citation>
    <scope>NUCLEOTIDE SEQUENCE [LARGE SCALE GENOMIC DNA]</scope>
    <source>
        <strain evidence="7">JW14</strain>
    </source>
</reference>
<name>A0A850EEJ9_9BACL</name>
<keyword evidence="3" id="KW-0010">Activator</keyword>
<dbReference type="Gene3D" id="1.10.10.10">
    <property type="entry name" value="Winged helix-like DNA-binding domain superfamily/Winged helix DNA-binding domain"/>
    <property type="match status" value="1"/>
</dbReference>
<dbReference type="PROSITE" id="PS50042">
    <property type="entry name" value="CNMP_BINDING_3"/>
    <property type="match status" value="1"/>
</dbReference>